<sequence>MNKLKNYLQESLTEMKKVTWPSKKETYNYTVLVIAISIGVAIFLGILDYIFSTGFQFLINKY</sequence>
<dbReference type="Pfam" id="PF00584">
    <property type="entry name" value="SecE"/>
    <property type="match status" value="1"/>
</dbReference>
<evidence type="ECO:0000256" key="9">
    <source>
        <dbReference type="HAMAP-Rule" id="MF_00422"/>
    </source>
</evidence>
<keyword evidence="7 9" id="KW-0811">Translocation</keyword>
<keyword evidence="6 9" id="KW-1133">Transmembrane helix</keyword>
<dbReference type="Proteomes" id="UP000229972">
    <property type="component" value="Unassembled WGS sequence"/>
</dbReference>
<evidence type="ECO:0000256" key="2">
    <source>
        <dbReference type="ARBA" id="ARBA00022448"/>
    </source>
</evidence>
<evidence type="ECO:0000256" key="7">
    <source>
        <dbReference type="ARBA" id="ARBA00023010"/>
    </source>
</evidence>
<comment type="similarity">
    <text evidence="9">Belongs to the SecE/SEC61-gamma family.</text>
</comment>
<dbReference type="InterPro" id="IPR005807">
    <property type="entry name" value="SecE_bac"/>
</dbReference>
<dbReference type="GO" id="GO:0009306">
    <property type="term" value="P:protein secretion"/>
    <property type="evidence" value="ECO:0007669"/>
    <property type="project" value="UniProtKB-UniRule"/>
</dbReference>
<protein>
    <recommendedName>
        <fullName evidence="9">Protein translocase subunit SecE</fullName>
    </recommendedName>
</protein>
<dbReference type="NCBIfam" id="TIGR00964">
    <property type="entry name" value="secE_bact"/>
    <property type="match status" value="1"/>
</dbReference>
<gene>
    <name evidence="9 10" type="primary">secE</name>
    <name evidence="10" type="ORF">COT93_00985</name>
</gene>
<evidence type="ECO:0000256" key="4">
    <source>
        <dbReference type="ARBA" id="ARBA00022692"/>
    </source>
</evidence>
<evidence type="ECO:0000256" key="8">
    <source>
        <dbReference type="ARBA" id="ARBA00023136"/>
    </source>
</evidence>
<keyword evidence="3 9" id="KW-1003">Cell membrane</keyword>
<dbReference type="InterPro" id="IPR001901">
    <property type="entry name" value="Translocase_SecE/Sec61-g"/>
</dbReference>
<dbReference type="GO" id="GO:0065002">
    <property type="term" value="P:intracellular protein transmembrane transport"/>
    <property type="evidence" value="ECO:0007669"/>
    <property type="project" value="UniProtKB-UniRule"/>
</dbReference>
<dbReference type="PROSITE" id="PS01067">
    <property type="entry name" value="SECE_SEC61G"/>
    <property type="match status" value="1"/>
</dbReference>
<comment type="caution">
    <text evidence="10">The sequence shown here is derived from an EMBL/GenBank/DDBJ whole genome shotgun (WGS) entry which is preliminary data.</text>
</comment>
<dbReference type="Gene3D" id="1.20.5.1030">
    <property type="entry name" value="Preprotein translocase secy subunit"/>
    <property type="match status" value="1"/>
</dbReference>
<comment type="function">
    <text evidence="9">Essential subunit of the Sec protein translocation channel SecYEG. Clamps together the 2 halves of SecY. May contact the channel plug during translocation.</text>
</comment>
<keyword evidence="8 9" id="KW-0472">Membrane</keyword>
<accession>A0A2H0V9B8</accession>
<dbReference type="PANTHER" id="PTHR33910:SF1">
    <property type="entry name" value="PROTEIN TRANSLOCASE SUBUNIT SECE"/>
    <property type="match status" value="1"/>
</dbReference>
<keyword evidence="4 9" id="KW-0812">Transmembrane</keyword>
<evidence type="ECO:0000313" key="11">
    <source>
        <dbReference type="Proteomes" id="UP000229972"/>
    </source>
</evidence>
<name>A0A2H0V9B8_9BACT</name>
<feature type="transmembrane region" description="Helical" evidence="9">
    <location>
        <begin position="29"/>
        <end position="51"/>
    </location>
</feature>
<dbReference type="GO" id="GO:0008320">
    <property type="term" value="F:protein transmembrane transporter activity"/>
    <property type="evidence" value="ECO:0007669"/>
    <property type="project" value="UniProtKB-UniRule"/>
</dbReference>
<dbReference type="GO" id="GO:0043952">
    <property type="term" value="P:protein transport by the Sec complex"/>
    <property type="evidence" value="ECO:0007669"/>
    <property type="project" value="UniProtKB-UniRule"/>
</dbReference>
<proteinExistence type="inferred from homology"/>
<comment type="subcellular location">
    <subcellularLocation>
        <location evidence="9">Cell membrane</location>
        <topology evidence="9">Single-pass membrane protein</topology>
    </subcellularLocation>
    <subcellularLocation>
        <location evidence="1">Membrane</location>
    </subcellularLocation>
</comment>
<dbReference type="EMBL" id="PFAL01000012">
    <property type="protein sequence ID" value="PIR95688.1"/>
    <property type="molecule type" value="Genomic_DNA"/>
</dbReference>
<evidence type="ECO:0000256" key="5">
    <source>
        <dbReference type="ARBA" id="ARBA00022927"/>
    </source>
</evidence>
<keyword evidence="2 9" id="KW-0813">Transport</keyword>
<keyword evidence="5 9" id="KW-0653">Protein transport</keyword>
<dbReference type="GO" id="GO:0005886">
    <property type="term" value="C:plasma membrane"/>
    <property type="evidence" value="ECO:0007669"/>
    <property type="project" value="UniProtKB-SubCell"/>
</dbReference>
<evidence type="ECO:0000313" key="10">
    <source>
        <dbReference type="EMBL" id="PIR95688.1"/>
    </source>
</evidence>
<evidence type="ECO:0000256" key="6">
    <source>
        <dbReference type="ARBA" id="ARBA00022989"/>
    </source>
</evidence>
<dbReference type="PANTHER" id="PTHR33910">
    <property type="entry name" value="PROTEIN TRANSLOCASE SUBUNIT SECE"/>
    <property type="match status" value="1"/>
</dbReference>
<dbReference type="AlphaFoldDB" id="A0A2H0V9B8"/>
<evidence type="ECO:0000256" key="1">
    <source>
        <dbReference type="ARBA" id="ARBA00004370"/>
    </source>
</evidence>
<evidence type="ECO:0000256" key="3">
    <source>
        <dbReference type="ARBA" id="ARBA00022475"/>
    </source>
</evidence>
<comment type="subunit">
    <text evidence="9">Component of the Sec protein translocase complex. Heterotrimer consisting of SecY, SecE and SecG subunits. The heterotrimers can form oligomers, although 1 heterotrimer is thought to be able to translocate proteins. Interacts with the ribosome. Interacts with SecDF, and other proteins may be involved. Interacts with SecA.</text>
</comment>
<dbReference type="InterPro" id="IPR038379">
    <property type="entry name" value="SecE_sf"/>
</dbReference>
<organism evidence="10 11">
    <name type="scientific">Candidatus Falkowbacteria bacterium CG10_big_fil_rev_8_21_14_0_10_37_18</name>
    <dbReference type="NCBI Taxonomy" id="1974562"/>
    <lineage>
        <taxon>Bacteria</taxon>
        <taxon>Candidatus Falkowiibacteriota</taxon>
    </lineage>
</organism>
<dbReference type="GO" id="GO:0006605">
    <property type="term" value="P:protein targeting"/>
    <property type="evidence" value="ECO:0007669"/>
    <property type="project" value="UniProtKB-UniRule"/>
</dbReference>
<dbReference type="HAMAP" id="MF_00422">
    <property type="entry name" value="SecE"/>
    <property type="match status" value="1"/>
</dbReference>
<reference evidence="11" key="1">
    <citation type="submission" date="2017-09" db="EMBL/GenBank/DDBJ databases">
        <title>Depth-based differentiation of microbial function through sediment-hosted aquifers and enrichment of novel symbionts in the deep terrestrial subsurface.</title>
        <authorList>
            <person name="Probst A.J."/>
            <person name="Ladd B."/>
            <person name="Jarett J.K."/>
            <person name="Geller-Mcgrath D.E."/>
            <person name="Sieber C.M.K."/>
            <person name="Emerson J.B."/>
            <person name="Anantharaman K."/>
            <person name="Thomas B.C."/>
            <person name="Malmstrom R."/>
            <person name="Stieglmeier M."/>
            <person name="Klingl A."/>
            <person name="Woyke T."/>
            <person name="Ryan C.M."/>
            <person name="Banfield J.F."/>
        </authorList>
    </citation>
    <scope>NUCLEOTIDE SEQUENCE [LARGE SCALE GENOMIC DNA]</scope>
</reference>